<dbReference type="AlphaFoldDB" id="T0YA88"/>
<dbReference type="SUPFAM" id="SSF52402">
    <property type="entry name" value="Adenine nucleotide alpha hydrolases-like"/>
    <property type="match status" value="1"/>
</dbReference>
<evidence type="ECO:0000259" key="1">
    <source>
        <dbReference type="Pfam" id="PF00582"/>
    </source>
</evidence>
<protein>
    <submittedName>
        <fullName evidence="2">Universal stress protein UspA</fullName>
    </submittedName>
</protein>
<organism evidence="2">
    <name type="scientific">mine drainage metagenome</name>
    <dbReference type="NCBI Taxonomy" id="410659"/>
    <lineage>
        <taxon>unclassified sequences</taxon>
        <taxon>metagenomes</taxon>
        <taxon>ecological metagenomes</taxon>
    </lineage>
</organism>
<dbReference type="EMBL" id="AUZX01014485">
    <property type="protein sequence ID" value="EQD32086.1"/>
    <property type="molecule type" value="Genomic_DNA"/>
</dbReference>
<dbReference type="Pfam" id="PF00582">
    <property type="entry name" value="Usp"/>
    <property type="match status" value="1"/>
</dbReference>
<feature type="domain" description="UspA" evidence="1">
    <location>
        <begin position="24"/>
        <end position="120"/>
    </location>
</feature>
<comment type="caution">
    <text evidence="2">The sequence shown here is derived from an EMBL/GenBank/DDBJ whole genome shotgun (WGS) entry which is preliminary data.</text>
</comment>
<gene>
    <name evidence="2" type="ORF">B1A_19621</name>
</gene>
<dbReference type="Gene3D" id="3.40.50.12370">
    <property type="match status" value="1"/>
</dbReference>
<dbReference type="InterPro" id="IPR006016">
    <property type="entry name" value="UspA"/>
</dbReference>
<evidence type="ECO:0000313" key="2">
    <source>
        <dbReference type="EMBL" id="EQD32086.1"/>
    </source>
</evidence>
<name>T0YA88_9ZZZZ</name>
<sequence>MVRRAHQDTIVVRHREGRDPLSGPIVVAIDGSSQSFAGLRSALEMGRALDLPVEAVSVYDPYLHYVLFNGIVGVLSDEASKVFRFKEQEALHEEIIDTGLAMIYSSHLKVAKEVARAEGYDSR</sequence>
<accession>T0YA88</accession>
<reference evidence="2" key="2">
    <citation type="journal article" date="2014" name="ISME J.">
        <title>Microbial stratification in low pH oxic and suboxic macroscopic growths along an acid mine drainage.</title>
        <authorList>
            <person name="Mendez-Garcia C."/>
            <person name="Mesa V."/>
            <person name="Sprenger R.R."/>
            <person name="Richter M."/>
            <person name="Diez M.S."/>
            <person name="Solano J."/>
            <person name="Bargiela R."/>
            <person name="Golyshina O.V."/>
            <person name="Manteca A."/>
            <person name="Ramos J.L."/>
            <person name="Gallego J.R."/>
            <person name="Llorente I."/>
            <person name="Martins Dos Santos V.A."/>
            <person name="Jensen O.N."/>
            <person name="Pelaez A.I."/>
            <person name="Sanchez J."/>
            <person name="Ferrer M."/>
        </authorList>
    </citation>
    <scope>NUCLEOTIDE SEQUENCE</scope>
</reference>
<reference evidence="2" key="1">
    <citation type="submission" date="2013-08" db="EMBL/GenBank/DDBJ databases">
        <authorList>
            <person name="Mendez C."/>
            <person name="Richter M."/>
            <person name="Ferrer M."/>
            <person name="Sanchez J."/>
        </authorList>
    </citation>
    <scope>NUCLEOTIDE SEQUENCE</scope>
</reference>
<proteinExistence type="predicted"/>